<organism evidence="1 2">
    <name type="scientific">Caerostris extrusa</name>
    <name type="common">Bark spider</name>
    <name type="synonym">Caerostris bankana</name>
    <dbReference type="NCBI Taxonomy" id="172846"/>
    <lineage>
        <taxon>Eukaryota</taxon>
        <taxon>Metazoa</taxon>
        <taxon>Ecdysozoa</taxon>
        <taxon>Arthropoda</taxon>
        <taxon>Chelicerata</taxon>
        <taxon>Arachnida</taxon>
        <taxon>Araneae</taxon>
        <taxon>Araneomorphae</taxon>
        <taxon>Entelegynae</taxon>
        <taxon>Araneoidea</taxon>
        <taxon>Araneidae</taxon>
        <taxon>Caerostris</taxon>
    </lineage>
</organism>
<dbReference type="Proteomes" id="UP001054945">
    <property type="component" value="Unassembled WGS sequence"/>
</dbReference>
<evidence type="ECO:0000313" key="1">
    <source>
        <dbReference type="EMBL" id="GIZ03641.1"/>
    </source>
</evidence>
<evidence type="ECO:0000313" key="2">
    <source>
        <dbReference type="Proteomes" id="UP001054945"/>
    </source>
</evidence>
<dbReference type="EMBL" id="BPLR01018980">
    <property type="protein sequence ID" value="GIZ03641.1"/>
    <property type="molecule type" value="Genomic_DNA"/>
</dbReference>
<dbReference type="AlphaFoldDB" id="A0AAV4YB95"/>
<sequence>MPRGKRASVSLTDYELPIHLPFNRQKPCPDAHLSQCPLIKGAKMHLKEFYPEVDFPNIPHDILAQMCEKHKNSGQRFPQFISIIGMSKSYIVSAVGVTYIPSGCLRLF</sequence>
<protein>
    <submittedName>
        <fullName evidence="1">Uncharacterized protein</fullName>
    </submittedName>
</protein>
<keyword evidence="2" id="KW-1185">Reference proteome</keyword>
<comment type="caution">
    <text evidence="1">The sequence shown here is derived from an EMBL/GenBank/DDBJ whole genome shotgun (WGS) entry which is preliminary data.</text>
</comment>
<name>A0AAV4YB95_CAEEX</name>
<proteinExistence type="predicted"/>
<reference evidence="1 2" key="1">
    <citation type="submission" date="2021-06" db="EMBL/GenBank/DDBJ databases">
        <title>Caerostris extrusa draft genome.</title>
        <authorList>
            <person name="Kono N."/>
            <person name="Arakawa K."/>
        </authorList>
    </citation>
    <scope>NUCLEOTIDE SEQUENCE [LARGE SCALE GENOMIC DNA]</scope>
</reference>
<accession>A0AAV4YB95</accession>
<gene>
    <name evidence="1" type="ORF">CEXT_348521</name>
</gene>